<name>A0A6C0KA37_9ZZZZ</name>
<protein>
    <submittedName>
        <fullName evidence="2">Uncharacterized protein</fullName>
    </submittedName>
</protein>
<dbReference type="AlphaFoldDB" id="A0A6C0KA37"/>
<reference evidence="2" key="1">
    <citation type="journal article" date="2020" name="Nature">
        <title>Giant virus diversity and host interactions through global metagenomics.</title>
        <authorList>
            <person name="Schulz F."/>
            <person name="Roux S."/>
            <person name="Paez-Espino D."/>
            <person name="Jungbluth S."/>
            <person name="Walsh D.A."/>
            <person name="Denef V.J."/>
            <person name="McMahon K.D."/>
            <person name="Konstantinidis K.T."/>
            <person name="Eloe-Fadrosh E.A."/>
            <person name="Kyrpides N.C."/>
            <person name="Woyke T."/>
        </authorList>
    </citation>
    <scope>NUCLEOTIDE SEQUENCE</scope>
    <source>
        <strain evidence="2">GVMAG-S-1102244-55</strain>
    </source>
</reference>
<keyword evidence="1" id="KW-0472">Membrane</keyword>
<keyword evidence="1" id="KW-1133">Transmembrane helix</keyword>
<dbReference type="EMBL" id="MN740847">
    <property type="protein sequence ID" value="QHU14915.1"/>
    <property type="molecule type" value="Genomic_DNA"/>
</dbReference>
<organism evidence="2">
    <name type="scientific">viral metagenome</name>
    <dbReference type="NCBI Taxonomy" id="1070528"/>
    <lineage>
        <taxon>unclassified sequences</taxon>
        <taxon>metagenomes</taxon>
        <taxon>organismal metagenomes</taxon>
    </lineage>
</organism>
<evidence type="ECO:0000313" key="2">
    <source>
        <dbReference type="EMBL" id="QHU14915.1"/>
    </source>
</evidence>
<feature type="transmembrane region" description="Helical" evidence="1">
    <location>
        <begin position="18"/>
        <end position="38"/>
    </location>
</feature>
<feature type="transmembrane region" description="Helical" evidence="1">
    <location>
        <begin position="50"/>
        <end position="71"/>
    </location>
</feature>
<keyword evidence="1" id="KW-0812">Transmembrane</keyword>
<sequence>MMKIQDLFEPLSAKYCDYFYYLSVIFFVLTCMGALTILSSLIKGKNKMSIGDMAVVISQPLLLYFINRLYYSMCVGSLN</sequence>
<accession>A0A6C0KA37</accession>
<proteinExistence type="predicted"/>
<evidence type="ECO:0000256" key="1">
    <source>
        <dbReference type="SAM" id="Phobius"/>
    </source>
</evidence>